<dbReference type="InterPro" id="IPR036179">
    <property type="entry name" value="Ig-like_dom_sf"/>
</dbReference>
<evidence type="ECO:0000256" key="1">
    <source>
        <dbReference type="ARBA" id="ARBA00022859"/>
    </source>
</evidence>
<sequence>EVQLVESWGGLVQPGGTLKLSSAASGFTFSDYCMHWVHEAPGKGLEWVGKINPRGDNTYYTDAVKGRFTVSRDNAKCQVYLQMKRLEAEDPAVYYYTARGLHYDGRGGKNVYIYE</sequence>
<dbReference type="GO" id="GO:0019814">
    <property type="term" value="C:immunoglobulin complex"/>
    <property type="evidence" value="ECO:0007669"/>
    <property type="project" value="UniProtKB-KW"/>
</dbReference>
<dbReference type="PANTHER" id="PTHR23266">
    <property type="entry name" value="IMMUNOGLOBULIN HEAVY CHAIN"/>
    <property type="match status" value="1"/>
</dbReference>
<dbReference type="FunFam" id="2.60.40.10:FF:001259">
    <property type="entry name" value="Immunoglobulin heavy variable 13-2"/>
    <property type="match status" value="1"/>
</dbReference>
<dbReference type="InterPro" id="IPR013106">
    <property type="entry name" value="Ig_V-set"/>
</dbReference>
<keyword evidence="3" id="KW-1280">Immunoglobulin</keyword>
<feature type="domain" description="Immunoglobulin V-set" evidence="4">
    <location>
        <begin position="17"/>
        <end position="98"/>
    </location>
</feature>
<dbReference type="GO" id="GO:0005576">
    <property type="term" value="C:extracellular region"/>
    <property type="evidence" value="ECO:0007669"/>
    <property type="project" value="UniProtKB-ARBA"/>
</dbReference>
<evidence type="ECO:0000256" key="2">
    <source>
        <dbReference type="ARBA" id="ARBA00023130"/>
    </source>
</evidence>
<dbReference type="Gene3D" id="2.60.40.10">
    <property type="entry name" value="Immunoglobulins"/>
    <property type="match status" value="1"/>
</dbReference>
<keyword evidence="1" id="KW-0391">Immunity</keyword>
<dbReference type="InterPro" id="IPR050199">
    <property type="entry name" value="IgHV"/>
</dbReference>
<dbReference type="Ensembl" id="ENSCCNT00000021910.1">
    <property type="protein sequence ID" value="ENSCCNP00000016839.1"/>
    <property type="gene ID" value="ENSCCNG00000017117.1"/>
</dbReference>
<reference evidence="5" key="1">
    <citation type="submission" date="2023-09" db="UniProtKB">
        <authorList>
            <consortium name="Ensembl"/>
        </authorList>
    </citation>
    <scope>IDENTIFICATION</scope>
</reference>
<dbReference type="GO" id="GO:0002250">
    <property type="term" value="P:adaptive immune response"/>
    <property type="evidence" value="ECO:0007669"/>
    <property type="project" value="UniProtKB-KW"/>
</dbReference>
<organism evidence="5">
    <name type="scientific">Castor canadensis</name>
    <name type="common">American beaver</name>
    <dbReference type="NCBI Taxonomy" id="51338"/>
    <lineage>
        <taxon>Eukaryota</taxon>
        <taxon>Metazoa</taxon>
        <taxon>Chordata</taxon>
        <taxon>Craniata</taxon>
        <taxon>Vertebrata</taxon>
        <taxon>Euteleostomi</taxon>
        <taxon>Mammalia</taxon>
        <taxon>Eutheria</taxon>
        <taxon>Euarchontoglires</taxon>
        <taxon>Glires</taxon>
        <taxon>Rodentia</taxon>
        <taxon>Castorimorpha</taxon>
        <taxon>Castoridae</taxon>
        <taxon>Castor</taxon>
    </lineage>
</organism>
<dbReference type="SMART" id="SM00406">
    <property type="entry name" value="IGv"/>
    <property type="match status" value="1"/>
</dbReference>
<dbReference type="AlphaFoldDB" id="A0A8C0WWX5"/>
<evidence type="ECO:0000313" key="5">
    <source>
        <dbReference type="Ensembl" id="ENSCCNP00000016839.1"/>
    </source>
</evidence>
<accession>A0A8C0WWX5</accession>
<dbReference type="InterPro" id="IPR013783">
    <property type="entry name" value="Ig-like_fold"/>
</dbReference>
<protein>
    <recommendedName>
        <fullName evidence="4">Immunoglobulin V-set domain-containing protein</fullName>
    </recommendedName>
</protein>
<keyword evidence="2" id="KW-1064">Adaptive immunity</keyword>
<evidence type="ECO:0000256" key="3">
    <source>
        <dbReference type="ARBA" id="ARBA00043265"/>
    </source>
</evidence>
<proteinExistence type="predicted"/>
<name>A0A8C0WWX5_CASCN</name>
<dbReference type="SUPFAM" id="SSF48726">
    <property type="entry name" value="Immunoglobulin"/>
    <property type="match status" value="1"/>
</dbReference>
<evidence type="ECO:0000259" key="4">
    <source>
        <dbReference type="SMART" id="SM00406"/>
    </source>
</evidence>